<protein>
    <submittedName>
        <fullName evidence="1">Uncharacterized protein</fullName>
    </submittedName>
</protein>
<accession>S0F6I6</accession>
<sequence>MLKEISYWTYYFFLKRKYLKNGGHKSDSVMFISVCLFLNFASIIQIIEYYAHFTLPRFPITTKWELASWIYAIIILTPFIFFVYNRYFKQEKLQALLEEYSRKSEIRLLIGRCLFFIYC</sequence>
<comment type="caution">
    <text evidence="1">The sequence shown here is derived from an EMBL/GenBank/DDBJ whole genome shotgun (WGS) entry which is preliminary data.</text>
</comment>
<gene>
    <name evidence="1" type="ORF">BACCOPRO_01442</name>
</gene>
<keyword evidence="2" id="KW-1185">Reference proteome</keyword>
<evidence type="ECO:0000313" key="1">
    <source>
        <dbReference type="EMBL" id="EEF75948.1"/>
    </source>
</evidence>
<proteinExistence type="predicted"/>
<organism evidence="1 2">
    <name type="scientific">Phocaeicola coprophilus DSM 18228 = JCM 13818</name>
    <dbReference type="NCBI Taxonomy" id="547042"/>
    <lineage>
        <taxon>Bacteria</taxon>
        <taxon>Pseudomonadati</taxon>
        <taxon>Bacteroidota</taxon>
        <taxon>Bacteroidia</taxon>
        <taxon>Bacteroidales</taxon>
        <taxon>Bacteroidaceae</taxon>
        <taxon>Phocaeicola</taxon>
    </lineage>
</organism>
<feature type="non-terminal residue" evidence="1">
    <location>
        <position position="119"/>
    </location>
</feature>
<dbReference type="AlphaFoldDB" id="S0F6I6"/>
<name>S0F6I6_9BACT</name>
<dbReference type="RefSeq" id="WP_008142013.1">
    <property type="nucleotide sequence ID" value="NZ_EQ973637.1"/>
</dbReference>
<evidence type="ECO:0000313" key="2">
    <source>
        <dbReference type="Proteomes" id="UP000014073"/>
    </source>
</evidence>
<reference evidence="1 2" key="1">
    <citation type="submission" date="2008-12" db="EMBL/GenBank/DDBJ databases">
        <authorList>
            <person name="Fulton L."/>
            <person name="Clifton S."/>
            <person name="Fulton B."/>
            <person name="Xu J."/>
            <person name="Minx P."/>
            <person name="Pepin K.H."/>
            <person name="Johnson M."/>
            <person name="Bhonagiri V."/>
            <person name="Nash W.E."/>
            <person name="Mardis E.R."/>
            <person name="Wilson R.K."/>
        </authorList>
    </citation>
    <scope>NUCLEOTIDE SEQUENCE [LARGE SCALE GENOMIC DNA]</scope>
    <source>
        <strain evidence="1 2">DSM 18228</strain>
    </source>
</reference>
<dbReference type="Proteomes" id="UP000014073">
    <property type="component" value="Unassembled WGS sequence"/>
</dbReference>
<dbReference type="HOGENOM" id="CLU_2066264_0_0_10"/>
<dbReference type="STRING" id="547042.BACCOPRO_01442"/>
<dbReference type="EMBL" id="ACBW01000105">
    <property type="protein sequence ID" value="EEF75948.1"/>
    <property type="molecule type" value="Genomic_DNA"/>
</dbReference>
<dbReference type="eggNOG" id="ENOG5032XWQ">
    <property type="taxonomic scope" value="Bacteria"/>
</dbReference>